<evidence type="ECO:0000313" key="1">
    <source>
        <dbReference type="EMBL" id="KAI0045504.1"/>
    </source>
</evidence>
<evidence type="ECO:0000313" key="2">
    <source>
        <dbReference type="Proteomes" id="UP000814033"/>
    </source>
</evidence>
<organism evidence="1 2">
    <name type="scientific">Auriscalpium vulgare</name>
    <dbReference type="NCBI Taxonomy" id="40419"/>
    <lineage>
        <taxon>Eukaryota</taxon>
        <taxon>Fungi</taxon>
        <taxon>Dikarya</taxon>
        <taxon>Basidiomycota</taxon>
        <taxon>Agaricomycotina</taxon>
        <taxon>Agaricomycetes</taxon>
        <taxon>Russulales</taxon>
        <taxon>Auriscalpiaceae</taxon>
        <taxon>Auriscalpium</taxon>
    </lineage>
</organism>
<name>A0ACB8RMN7_9AGAM</name>
<reference evidence="1" key="2">
    <citation type="journal article" date="2022" name="New Phytol.">
        <title>Evolutionary transition to the ectomycorrhizal habit in the genomes of a hyperdiverse lineage of mushroom-forming fungi.</title>
        <authorList>
            <person name="Looney B."/>
            <person name="Miyauchi S."/>
            <person name="Morin E."/>
            <person name="Drula E."/>
            <person name="Courty P.E."/>
            <person name="Kohler A."/>
            <person name="Kuo A."/>
            <person name="LaButti K."/>
            <person name="Pangilinan J."/>
            <person name="Lipzen A."/>
            <person name="Riley R."/>
            <person name="Andreopoulos W."/>
            <person name="He G."/>
            <person name="Johnson J."/>
            <person name="Nolan M."/>
            <person name="Tritt A."/>
            <person name="Barry K.W."/>
            <person name="Grigoriev I.V."/>
            <person name="Nagy L.G."/>
            <person name="Hibbett D."/>
            <person name="Henrissat B."/>
            <person name="Matheny P.B."/>
            <person name="Labbe J."/>
            <person name="Martin F.M."/>
        </authorList>
    </citation>
    <scope>NUCLEOTIDE SEQUENCE</scope>
    <source>
        <strain evidence="1">FP105234-sp</strain>
    </source>
</reference>
<proteinExistence type="predicted"/>
<protein>
    <submittedName>
        <fullName evidence="1">Uncharacterized protein</fullName>
    </submittedName>
</protein>
<dbReference type="EMBL" id="MU275950">
    <property type="protein sequence ID" value="KAI0045504.1"/>
    <property type="molecule type" value="Genomic_DNA"/>
</dbReference>
<dbReference type="Proteomes" id="UP000814033">
    <property type="component" value="Unassembled WGS sequence"/>
</dbReference>
<accession>A0ACB8RMN7</accession>
<gene>
    <name evidence="1" type="ORF">FA95DRAFT_1561082</name>
</gene>
<reference evidence="1" key="1">
    <citation type="submission" date="2021-02" db="EMBL/GenBank/DDBJ databases">
        <authorList>
            <consortium name="DOE Joint Genome Institute"/>
            <person name="Ahrendt S."/>
            <person name="Looney B.P."/>
            <person name="Miyauchi S."/>
            <person name="Morin E."/>
            <person name="Drula E."/>
            <person name="Courty P.E."/>
            <person name="Chicoki N."/>
            <person name="Fauchery L."/>
            <person name="Kohler A."/>
            <person name="Kuo A."/>
            <person name="Labutti K."/>
            <person name="Pangilinan J."/>
            <person name="Lipzen A."/>
            <person name="Riley R."/>
            <person name="Andreopoulos W."/>
            <person name="He G."/>
            <person name="Johnson J."/>
            <person name="Barry K.W."/>
            <person name="Grigoriev I.V."/>
            <person name="Nagy L."/>
            <person name="Hibbett D."/>
            <person name="Henrissat B."/>
            <person name="Matheny P.B."/>
            <person name="Labbe J."/>
            <person name="Martin F."/>
        </authorList>
    </citation>
    <scope>NUCLEOTIDE SEQUENCE</scope>
    <source>
        <strain evidence="1">FP105234-sp</strain>
    </source>
</reference>
<comment type="caution">
    <text evidence="1">The sequence shown here is derived from an EMBL/GenBank/DDBJ whole genome shotgun (WGS) entry which is preliminary data.</text>
</comment>
<sequence length="98" mass="10588">MGPPSHPQYGVHVQQKMLDSNEGDWPMVEDHITYLPTGLTPTTAQCRHSAPASRADAGAQADVGAIGEHDPDVCEQHAVHSQVSSFAELEEIAQQLFI</sequence>
<keyword evidence="2" id="KW-1185">Reference proteome</keyword>